<dbReference type="Pfam" id="PF17990">
    <property type="entry name" value="LodA_N"/>
    <property type="match status" value="1"/>
</dbReference>
<feature type="domain" description="L-lysine epsilon oxidase C-terminal" evidence="2">
    <location>
        <begin position="402"/>
        <end position="578"/>
    </location>
</feature>
<proteinExistence type="predicted"/>
<dbReference type="RefSeq" id="WP_095069589.1">
    <property type="nucleotide sequence ID" value="NZ_LT899436.1"/>
</dbReference>
<dbReference type="Proteomes" id="UP000215214">
    <property type="component" value="Chromosome TJEJU"/>
</dbReference>
<dbReference type="InterPro" id="IPR041173">
    <property type="entry name" value="LodA_C"/>
</dbReference>
<sequence length="808" mass="90514">MKLRIYPSIGIARLGNGPTNKKDVVFTPEVPWANLYEENLEFHTKDGALKKQAQRFYIYECDDNGKPIQKIDPASCDIEWTVEVANKKPFWYDFNNSLDLSVNTDNHNLSPNFFTEKIAPGISTSRRNPNVLNEQLINGKDYDYRKELVNSPAPTTITSKNTSPVALGGKFPFPLEGQNNSFIAKAMNLNARDVNLGAIEYDEGSLIFYPGDGISAALNPSDLNTDFADNSNWYDDICDGKVTAKVTMNGTTYELNDADSAAWVASAPPDYAPQIQPLATMYDLICGIANESFTTDFSLIFPVLYRLYRMQWVNLSDFLAPSFRETIDELTTEEFKALYSNSEAAQPVRNKIFQLFRDPLYNYNNEPIIPSKSKTDITNIGSGTQELQYPFYPGDGINYPGSPAQWFAIPPVLYDELRKWRDGSFTSLEGDYTTMDELGKHYQNQYLEAAKDPAKTALLMTRAVLETLYGGGFHPGVELTWPMRHAQMYAENSLAYANITPGNSFFGLREVRIGAATPEEQSQIFYNDFGFQMNSDDVKESISGNSNKGWLWKSTPGDLTKWMGIPWQSDAGSCQKVFLDSQYPIPAWWAANLPVDVLTEESLVAMRNSELKPETIQYVYANRLPWLMTTDTGYVGYHAEGGYMNGLINMVYKWKNVGVVAGRKSNVNGIPELVYVASESKNVKNITSVFLGKAIPAKPVRLAPPSVFYTNTREMVWIPEDLSAFLSSNLEGTGNVHVDDVFEMKINGNIVFTHDFSNNCSGRITPEAPIDITSNLQEFANSFVTIEVNYIDKCGGSEGSSEFFLIFK</sequence>
<dbReference type="KEGG" id="tje:TJEJU_0772"/>
<name>A0A238U5R6_9FLAO</name>
<dbReference type="AlphaFoldDB" id="A0A238U5R6"/>
<keyword evidence="4" id="KW-1185">Reference proteome</keyword>
<organism evidence="3 4">
    <name type="scientific">Tenacibaculum jejuense</name>
    <dbReference type="NCBI Taxonomy" id="584609"/>
    <lineage>
        <taxon>Bacteria</taxon>
        <taxon>Pseudomonadati</taxon>
        <taxon>Bacteroidota</taxon>
        <taxon>Flavobacteriia</taxon>
        <taxon>Flavobacteriales</taxon>
        <taxon>Flavobacteriaceae</taxon>
        <taxon>Tenacibaculum</taxon>
    </lineage>
</organism>
<accession>A0A238U5R6</accession>
<gene>
    <name evidence="3" type="ORF">TJEJU_0772</name>
</gene>
<reference evidence="3 4" key="1">
    <citation type="submission" date="2017-07" db="EMBL/GenBank/DDBJ databases">
        <authorList>
            <person name="Sun Z.S."/>
            <person name="Albrecht U."/>
            <person name="Echele G."/>
            <person name="Lee C.C."/>
        </authorList>
    </citation>
    <scope>NUCLEOTIDE SEQUENCE [LARGE SCALE GENOMIC DNA]</scope>
    <source>
        <strain evidence="4">type strain: KCTC 22618</strain>
    </source>
</reference>
<dbReference type="EMBL" id="LT899436">
    <property type="protein sequence ID" value="SNR14543.1"/>
    <property type="molecule type" value="Genomic_DNA"/>
</dbReference>
<feature type="domain" description="L-Lysine epsilon oxidase N-terminal" evidence="1">
    <location>
        <begin position="6"/>
        <end position="258"/>
    </location>
</feature>
<evidence type="ECO:0000259" key="2">
    <source>
        <dbReference type="Pfam" id="PF18417"/>
    </source>
</evidence>
<protein>
    <submittedName>
        <fullName evidence="3">Uncharacterized protein</fullName>
    </submittedName>
</protein>
<dbReference type="OrthoDB" id="336698at2"/>
<evidence type="ECO:0000313" key="4">
    <source>
        <dbReference type="Proteomes" id="UP000215214"/>
    </source>
</evidence>
<dbReference type="InterPro" id="IPR041168">
    <property type="entry name" value="LodA_N"/>
</dbReference>
<dbReference type="Pfam" id="PF18417">
    <property type="entry name" value="LodA_C"/>
    <property type="match status" value="1"/>
</dbReference>
<evidence type="ECO:0000313" key="3">
    <source>
        <dbReference type="EMBL" id="SNR14543.1"/>
    </source>
</evidence>
<evidence type="ECO:0000259" key="1">
    <source>
        <dbReference type="Pfam" id="PF17990"/>
    </source>
</evidence>